<comment type="caution">
    <text evidence="2">The sequence shown here is derived from an EMBL/GenBank/DDBJ whole genome shotgun (WGS) entry which is preliminary data.</text>
</comment>
<name>A0A916ZSL1_9SPHN</name>
<evidence type="ECO:0000313" key="2">
    <source>
        <dbReference type="EMBL" id="GGE12030.1"/>
    </source>
</evidence>
<sequence>MAFVAQLKCSADVSEPSGGKAVLQSGPNRRAEMKTLTPTMMILAAGLTLAACNKSPADKAADVARAETEGAAAQIETTADTIENKGEAVGGVVEDNAEVKADAIRDQADAVKDAGEAKADKIEEGATGTATETK</sequence>
<accession>A0A916ZSL1</accession>
<feature type="compositionally biased region" description="Basic and acidic residues" evidence="1">
    <location>
        <begin position="110"/>
        <end position="124"/>
    </location>
</feature>
<reference evidence="2" key="2">
    <citation type="submission" date="2020-09" db="EMBL/GenBank/DDBJ databases">
        <authorList>
            <person name="Sun Q."/>
            <person name="Zhou Y."/>
        </authorList>
    </citation>
    <scope>NUCLEOTIDE SEQUENCE</scope>
    <source>
        <strain evidence="2">CGMCC 1.15519</strain>
    </source>
</reference>
<evidence type="ECO:0000256" key="1">
    <source>
        <dbReference type="SAM" id="MobiDB-lite"/>
    </source>
</evidence>
<dbReference type="EMBL" id="BMJM01000005">
    <property type="protein sequence ID" value="GGE12030.1"/>
    <property type="molecule type" value="Genomic_DNA"/>
</dbReference>
<organism evidence="2 3">
    <name type="scientific">Sandarakinorhabdus glacialis</name>
    <dbReference type="NCBI Taxonomy" id="1614636"/>
    <lineage>
        <taxon>Bacteria</taxon>
        <taxon>Pseudomonadati</taxon>
        <taxon>Pseudomonadota</taxon>
        <taxon>Alphaproteobacteria</taxon>
        <taxon>Sphingomonadales</taxon>
        <taxon>Sphingosinicellaceae</taxon>
        <taxon>Sandarakinorhabdus</taxon>
    </lineage>
</organism>
<evidence type="ECO:0000313" key="3">
    <source>
        <dbReference type="Proteomes" id="UP000635071"/>
    </source>
</evidence>
<evidence type="ECO:0008006" key="4">
    <source>
        <dbReference type="Google" id="ProtNLM"/>
    </source>
</evidence>
<dbReference type="Proteomes" id="UP000635071">
    <property type="component" value="Unassembled WGS sequence"/>
</dbReference>
<protein>
    <recommendedName>
        <fullName evidence="4">Entericidin EcnAB</fullName>
    </recommendedName>
</protein>
<keyword evidence="3" id="KW-1185">Reference proteome</keyword>
<feature type="compositionally biased region" description="Low complexity" evidence="1">
    <location>
        <begin position="125"/>
        <end position="134"/>
    </location>
</feature>
<dbReference type="AlphaFoldDB" id="A0A916ZSL1"/>
<proteinExistence type="predicted"/>
<feature type="region of interest" description="Disordered" evidence="1">
    <location>
        <begin position="110"/>
        <end position="134"/>
    </location>
</feature>
<reference evidence="2" key="1">
    <citation type="journal article" date="2014" name="Int. J. Syst. Evol. Microbiol.">
        <title>Complete genome sequence of Corynebacterium casei LMG S-19264T (=DSM 44701T), isolated from a smear-ripened cheese.</title>
        <authorList>
            <consortium name="US DOE Joint Genome Institute (JGI-PGF)"/>
            <person name="Walter F."/>
            <person name="Albersmeier A."/>
            <person name="Kalinowski J."/>
            <person name="Ruckert C."/>
        </authorList>
    </citation>
    <scope>NUCLEOTIDE SEQUENCE</scope>
    <source>
        <strain evidence="2">CGMCC 1.15519</strain>
    </source>
</reference>
<gene>
    <name evidence="2" type="ORF">GCM10011529_17960</name>
</gene>